<keyword evidence="1" id="KW-0472">Membrane</keyword>
<dbReference type="OrthoDB" id="342200at2759"/>
<accession>A0A1J4MVR7</accession>
<feature type="transmembrane region" description="Helical" evidence="1">
    <location>
        <begin position="422"/>
        <end position="442"/>
    </location>
</feature>
<sequence length="613" mass="70741">MDDSQIYYSTIYKTPEFELRNPRVLAWSIIFQNGSPNNKTPNSPTKTHFDKDISSATNYRNSLDLNSTESSENILKRPFSTWRCLYWPEVAVNPIYSSGYAKMRIVLYLNKLNISANFAEDNAENLHNGELNNIKSNIDMAPIELLPYVRIYYDKELLYQSSIIKSDLCIILDIEVHHPLSNLYVEIYDWDNSDTSLVGTDDSIGQLIIPIGIHANKKALDTHLIVGTDDEARVLFIRKSYQKKVLSDNIVAQKLLKFPLNSNFDLPVDNSSENYTDISDLIYSDIIFKLTKEALLLAKNAEEKYKINTGRLQNPHEYLVTRIYSEVKWSRITLIPREIAALNLPEPCKKIYEANSQFSPNINKDLNRIINSIKVIKDIFWPACIKPIQQKTQVIIEWESTILFFTIIGFIIYLLLHPQYTFPIFFGIALITLGSTFSHRYWAYDRINQITEYNLKQTQTFKKSLDGDIQQNTSQEDEPLSPIIIDGTEPLVGQSDETDILQVLSSSALPPGYKIYLNKAANIFERLSKILKLVVSIIYWEDIITSLALSIFLLFSLLYSLFYPYIFQYGIQYIILSTISITVLSALPPLKSITRMFIAFRKYRKLKMIKFQN</sequence>
<comment type="caution">
    <text evidence="2">The sequence shown here is derived from an EMBL/GenBank/DDBJ whole genome shotgun (WGS) entry which is preliminary data.</text>
</comment>
<dbReference type="InterPro" id="IPR035892">
    <property type="entry name" value="C2_domain_sf"/>
</dbReference>
<proteinExistence type="predicted"/>
<feature type="transmembrane region" description="Helical" evidence="1">
    <location>
        <begin position="565"/>
        <end position="587"/>
    </location>
</feature>
<dbReference type="CDD" id="cd00030">
    <property type="entry name" value="C2"/>
    <property type="match status" value="1"/>
</dbReference>
<reference evidence="2 3" key="1">
    <citation type="submission" date="2016-10" db="EMBL/GenBank/DDBJ databases">
        <title>Reductive evolution of mitochondrial metabolism and differential evolution of invasion-related proteins in Cryptosporidium.</title>
        <authorList>
            <person name="Liu S."/>
            <person name="Roellig D.M."/>
            <person name="Guo Y."/>
            <person name="Li N."/>
            <person name="Frace M.A."/>
            <person name="Tang K."/>
            <person name="Zhang L."/>
            <person name="Feng Y."/>
            <person name="Xiao L."/>
        </authorList>
    </citation>
    <scope>NUCLEOTIDE SEQUENCE [LARGE SCALE GENOMIC DNA]</scope>
    <source>
        <strain evidence="2">30847</strain>
    </source>
</reference>
<keyword evidence="3" id="KW-1185">Reference proteome</keyword>
<dbReference type="EMBL" id="LRBS01000002">
    <property type="protein sequence ID" value="OII78304.1"/>
    <property type="molecule type" value="Genomic_DNA"/>
</dbReference>
<keyword evidence="1" id="KW-0812">Transmembrane</keyword>
<keyword evidence="1" id="KW-1133">Transmembrane helix</keyword>
<dbReference type="GeneID" id="92367546"/>
<gene>
    <name evidence="2" type="ORF">cand_033620</name>
</gene>
<organism evidence="2 3">
    <name type="scientific">Cryptosporidium andersoni</name>
    <dbReference type="NCBI Taxonomy" id="117008"/>
    <lineage>
        <taxon>Eukaryota</taxon>
        <taxon>Sar</taxon>
        <taxon>Alveolata</taxon>
        <taxon>Apicomplexa</taxon>
        <taxon>Conoidasida</taxon>
        <taxon>Coccidia</taxon>
        <taxon>Eucoccidiorida</taxon>
        <taxon>Eimeriorina</taxon>
        <taxon>Cryptosporidiidae</taxon>
        <taxon>Cryptosporidium</taxon>
    </lineage>
</organism>
<dbReference type="Proteomes" id="UP000186804">
    <property type="component" value="Unassembled WGS sequence"/>
</dbReference>
<evidence type="ECO:0000313" key="3">
    <source>
        <dbReference type="Proteomes" id="UP000186804"/>
    </source>
</evidence>
<feature type="transmembrane region" description="Helical" evidence="1">
    <location>
        <begin position="533"/>
        <end position="559"/>
    </location>
</feature>
<evidence type="ECO:0000256" key="1">
    <source>
        <dbReference type="SAM" id="Phobius"/>
    </source>
</evidence>
<evidence type="ECO:0000313" key="2">
    <source>
        <dbReference type="EMBL" id="OII78304.1"/>
    </source>
</evidence>
<protein>
    <recommendedName>
        <fullName evidence="4">C2 domain-containing protein</fullName>
    </recommendedName>
</protein>
<name>A0A1J4MVR7_9CRYT</name>
<dbReference type="SUPFAM" id="SSF49562">
    <property type="entry name" value="C2 domain (Calcium/lipid-binding domain, CaLB)"/>
    <property type="match status" value="1"/>
</dbReference>
<dbReference type="RefSeq" id="XP_067070150.1">
    <property type="nucleotide sequence ID" value="XM_067213588.1"/>
</dbReference>
<dbReference type="VEuPathDB" id="CryptoDB:cand_033620"/>
<feature type="transmembrane region" description="Helical" evidence="1">
    <location>
        <begin position="395"/>
        <end position="416"/>
    </location>
</feature>
<dbReference type="AlphaFoldDB" id="A0A1J4MVR7"/>
<evidence type="ECO:0008006" key="4">
    <source>
        <dbReference type="Google" id="ProtNLM"/>
    </source>
</evidence>